<name>A0A4Y2AQK8_ARAVE</name>
<accession>A0A4Y2AQK8</accession>
<dbReference type="Proteomes" id="UP000499080">
    <property type="component" value="Unassembled WGS sequence"/>
</dbReference>
<proteinExistence type="predicted"/>
<protein>
    <submittedName>
        <fullName evidence="1">Uncharacterized protein</fullName>
    </submittedName>
</protein>
<gene>
    <name evidence="1" type="ORF">AVEN_119268_1</name>
</gene>
<keyword evidence="2" id="KW-1185">Reference proteome</keyword>
<feature type="non-terminal residue" evidence="1">
    <location>
        <position position="1"/>
    </location>
</feature>
<evidence type="ECO:0000313" key="2">
    <source>
        <dbReference type="Proteomes" id="UP000499080"/>
    </source>
</evidence>
<dbReference type="AlphaFoldDB" id="A0A4Y2AQK8"/>
<comment type="caution">
    <text evidence="1">The sequence shown here is derived from an EMBL/GenBank/DDBJ whole genome shotgun (WGS) entry which is preliminary data.</text>
</comment>
<sequence>SIRAVVLTLQFTPKEARAKSRRGRMLHHSPYLGKTCRRHFYLRIEMRREEQQTSLAEWEPMPQGRIHARMCINLDTLKKTK</sequence>
<reference evidence="1 2" key="1">
    <citation type="journal article" date="2019" name="Sci. Rep.">
        <title>Orb-weaving spider Araneus ventricosus genome elucidates the spidroin gene catalogue.</title>
        <authorList>
            <person name="Kono N."/>
            <person name="Nakamura H."/>
            <person name="Ohtoshi R."/>
            <person name="Moran D.A.P."/>
            <person name="Shinohara A."/>
            <person name="Yoshida Y."/>
            <person name="Fujiwara M."/>
            <person name="Mori M."/>
            <person name="Tomita M."/>
            <person name="Arakawa K."/>
        </authorList>
    </citation>
    <scope>NUCLEOTIDE SEQUENCE [LARGE SCALE GENOMIC DNA]</scope>
</reference>
<evidence type="ECO:0000313" key="1">
    <source>
        <dbReference type="EMBL" id="GBL81485.1"/>
    </source>
</evidence>
<dbReference type="EMBL" id="BGPR01081080">
    <property type="protein sequence ID" value="GBL81485.1"/>
    <property type="molecule type" value="Genomic_DNA"/>
</dbReference>
<organism evidence="1 2">
    <name type="scientific">Araneus ventricosus</name>
    <name type="common">Orbweaver spider</name>
    <name type="synonym">Epeira ventricosa</name>
    <dbReference type="NCBI Taxonomy" id="182803"/>
    <lineage>
        <taxon>Eukaryota</taxon>
        <taxon>Metazoa</taxon>
        <taxon>Ecdysozoa</taxon>
        <taxon>Arthropoda</taxon>
        <taxon>Chelicerata</taxon>
        <taxon>Arachnida</taxon>
        <taxon>Araneae</taxon>
        <taxon>Araneomorphae</taxon>
        <taxon>Entelegynae</taxon>
        <taxon>Araneoidea</taxon>
        <taxon>Araneidae</taxon>
        <taxon>Araneus</taxon>
    </lineage>
</organism>